<evidence type="ECO:0000313" key="4">
    <source>
        <dbReference type="Proteomes" id="UP001500326"/>
    </source>
</evidence>
<evidence type="ECO:0000256" key="1">
    <source>
        <dbReference type="SAM" id="Phobius"/>
    </source>
</evidence>
<keyword evidence="1" id="KW-0812">Transmembrane</keyword>
<feature type="domain" description="DUF1206" evidence="2">
    <location>
        <begin position="196"/>
        <end position="263"/>
    </location>
</feature>
<evidence type="ECO:0000259" key="2">
    <source>
        <dbReference type="Pfam" id="PF06724"/>
    </source>
</evidence>
<dbReference type="Pfam" id="PF06724">
    <property type="entry name" value="DUF1206"/>
    <property type="match status" value="3"/>
</dbReference>
<proteinExistence type="predicted"/>
<evidence type="ECO:0000313" key="3">
    <source>
        <dbReference type="EMBL" id="GAA1986226.1"/>
    </source>
</evidence>
<dbReference type="InterPro" id="IPR009597">
    <property type="entry name" value="DUF1206"/>
</dbReference>
<feature type="transmembrane region" description="Helical" evidence="1">
    <location>
        <begin position="234"/>
        <end position="260"/>
    </location>
</feature>
<dbReference type="RefSeq" id="WP_344061375.1">
    <property type="nucleotide sequence ID" value="NZ_BAAAOH010000001.1"/>
</dbReference>
<feature type="transmembrane region" description="Helical" evidence="1">
    <location>
        <begin position="20"/>
        <end position="45"/>
    </location>
</feature>
<feature type="transmembrane region" description="Helical" evidence="1">
    <location>
        <begin position="193"/>
        <end position="214"/>
    </location>
</feature>
<keyword evidence="1" id="KW-0472">Membrane</keyword>
<accession>A0ABP5DTR1</accession>
<organism evidence="3 4">
    <name type="scientific">Microbacterium pumilum</name>
    <dbReference type="NCBI Taxonomy" id="344165"/>
    <lineage>
        <taxon>Bacteria</taxon>
        <taxon>Bacillati</taxon>
        <taxon>Actinomycetota</taxon>
        <taxon>Actinomycetes</taxon>
        <taxon>Micrococcales</taxon>
        <taxon>Microbacteriaceae</taxon>
        <taxon>Microbacterium</taxon>
    </lineage>
</organism>
<dbReference type="EMBL" id="BAAAOH010000001">
    <property type="protein sequence ID" value="GAA1986226.1"/>
    <property type="molecule type" value="Genomic_DNA"/>
</dbReference>
<feature type="domain" description="DUF1206" evidence="2">
    <location>
        <begin position="107"/>
        <end position="172"/>
    </location>
</feature>
<feature type="domain" description="DUF1206" evidence="2">
    <location>
        <begin position="24"/>
        <end position="89"/>
    </location>
</feature>
<feature type="transmembrane region" description="Helical" evidence="1">
    <location>
        <begin position="147"/>
        <end position="172"/>
    </location>
</feature>
<name>A0ABP5DTR1_9MICO</name>
<feature type="transmembrane region" description="Helical" evidence="1">
    <location>
        <begin position="107"/>
        <end position="127"/>
    </location>
</feature>
<keyword evidence="1" id="KW-1133">Transmembrane helix</keyword>
<keyword evidence="4" id="KW-1185">Reference proteome</keyword>
<protein>
    <submittedName>
        <fullName evidence="3">DUF1206 domain-containing protein</fullName>
    </submittedName>
</protein>
<gene>
    <name evidence="3" type="ORF">GCM10009777_20380</name>
</gene>
<reference evidence="4" key="1">
    <citation type="journal article" date="2019" name="Int. J. Syst. Evol. Microbiol.">
        <title>The Global Catalogue of Microorganisms (GCM) 10K type strain sequencing project: providing services to taxonomists for standard genome sequencing and annotation.</title>
        <authorList>
            <consortium name="The Broad Institute Genomics Platform"/>
            <consortium name="The Broad Institute Genome Sequencing Center for Infectious Disease"/>
            <person name="Wu L."/>
            <person name="Ma J."/>
        </authorList>
    </citation>
    <scope>NUCLEOTIDE SEQUENCE [LARGE SCALE GENOMIC DNA]</scope>
    <source>
        <strain evidence="4">JCM 14902</strain>
    </source>
</reference>
<dbReference type="Proteomes" id="UP001500326">
    <property type="component" value="Unassembled WGS sequence"/>
</dbReference>
<sequence length="267" mass="26725">MSADVKHAARKAESSHSFRVVARAGFAANGLVHVLIGVIVLGVTFGGHGETDQAGVFKAVAAVPAGFLALWILAVALLALGIYHALEGILARGGDAAKKWGRRIGEWGQAVVFIALGVIAAAVALGAKPDADQSAEEASRGILSIPGGPFVLGLIGIGIGIGGVSFIAMGFMRSFEKKMAIPSGPAGTGIKGLGVVGFIAKGIALIIIGILLTVAAVKVEPSAAGGLDAAIDALLALTLGPVLVGAVGVGLIAYGVFCFFRAPYARL</sequence>
<feature type="transmembrane region" description="Helical" evidence="1">
    <location>
        <begin position="65"/>
        <end position="86"/>
    </location>
</feature>
<comment type="caution">
    <text evidence="3">The sequence shown here is derived from an EMBL/GenBank/DDBJ whole genome shotgun (WGS) entry which is preliminary data.</text>
</comment>